<organism evidence="2 3">
    <name type="scientific">Oligosphaera ethanolica</name>
    <dbReference type="NCBI Taxonomy" id="760260"/>
    <lineage>
        <taxon>Bacteria</taxon>
        <taxon>Pseudomonadati</taxon>
        <taxon>Lentisphaerota</taxon>
        <taxon>Oligosphaeria</taxon>
        <taxon>Oligosphaerales</taxon>
        <taxon>Oligosphaeraceae</taxon>
        <taxon>Oligosphaera</taxon>
    </lineage>
</organism>
<dbReference type="NCBIfam" id="TIGR02532">
    <property type="entry name" value="IV_pilin_GFxxxE"/>
    <property type="match status" value="1"/>
</dbReference>
<dbReference type="InterPro" id="IPR011453">
    <property type="entry name" value="DUF1559"/>
</dbReference>
<comment type="caution">
    <text evidence="2">The sequence shown here is derived from an EMBL/GenBank/DDBJ whole genome shotgun (WGS) entry which is preliminary data.</text>
</comment>
<protein>
    <submittedName>
        <fullName evidence="2">Prepilin-type N-terminal cleavage/methylation domain-containing protein/prepilin-type processing-associated H-X9-DG protein</fullName>
    </submittedName>
</protein>
<dbReference type="PANTHER" id="PTHR30093">
    <property type="entry name" value="GENERAL SECRETION PATHWAY PROTEIN G"/>
    <property type="match status" value="1"/>
</dbReference>
<dbReference type="AlphaFoldDB" id="A0AAE3VGP7"/>
<evidence type="ECO:0000259" key="1">
    <source>
        <dbReference type="Pfam" id="PF07596"/>
    </source>
</evidence>
<proteinExistence type="predicted"/>
<dbReference type="PANTHER" id="PTHR30093:SF2">
    <property type="entry name" value="TYPE II SECRETION SYSTEM PROTEIN H"/>
    <property type="match status" value="1"/>
</dbReference>
<name>A0AAE3VGP7_9BACT</name>
<dbReference type="InterPro" id="IPR012902">
    <property type="entry name" value="N_methyl_site"/>
</dbReference>
<dbReference type="SUPFAM" id="SSF54523">
    <property type="entry name" value="Pili subunits"/>
    <property type="match status" value="1"/>
</dbReference>
<evidence type="ECO:0000313" key="2">
    <source>
        <dbReference type="EMBL" id="MDQ0290086.1"/>
    </source>
</evidence>
<reference evidence="2" key="1">
    <citation type="submission" date="2023-07" db="EMBL/GenBank/DDBJ databases">
        <title>Genomic Encyclopedia of Type Strains, Phase IV (KMG-IV): sequencing the most valuable type-strain genomes for metagenomic binning, comparative biology and taxonomic classification.</title>
        <authorList>
            <person name="Goeker M."/>
        </authorList>
    </citation>
    <scope>NUCLEOTIDE SEQUENCE</scope>
    <source>
        <strain evidence="2">DSM 24202</strain>
    </source>
</reference>
<sequence length="238" mass="26579">MNKKFSRVIMFTLIELLVVIAIIAILAAMLLPALSKARAKARAISCTSNQKQIGLSVGMYADDNEDFFPFTGWFSSGTPPKNLSIPPQQLIYGYAGDKKMFQCPGDPALDKSKTYTSPYAINASISVRASYWWEFANRPDFQDRNYSYMFNERTLTAAMRRLQVVQPSNLGYSCDGCIVPNGNTWAVINVYDASRTGWNIRLDFLHGDYVNFLYGDGHCGQVKPQAWSYVGSAATDVK</sequence>
<accession>A0AAE3VGP7</accession>
<dbReference type="EMBL" id="JAUSVL010000001">
    <property type="protein sequence ID" value="MDQ0290086.1"/>
    <property type="molecule type" value="Genomic_DNA"/>
</dbReference>
<keyword evidence="3" id="KW-1185">Reference proteome</keyword>
<evidence type="ECO:0000313" key="3">
    <source>
        <dbReference type="Proteomes" id="UP001238163"/>
    </source>
</evidence>
<gene>
    <name evidence="2" type="ORF">J3R75_002193</name>
</gene>
<dbReference type="Proteomes" id="UP001238163">
    <property type="component" value="Unassembled WGS sequence"/>
</dbReference>
<dbReference type="Gene3D" id="3.30.700.10">
    <property type="entry name" value="Glycoprotein, Type 4 Pilin"/>
    <property type="match status" value="1"/>
</dbReference>
<dbReference type="Pfam" id="PF07596">
    <property type="entry name" value="SBP_bac_10"/>
    <property type="match status" value="1"/>
</dbReference>
<feature type="domain" description="DUF1559" evidence="1">
    <location>
        <begin position="36"/>
        <end position="80"/>
    </location>
</feature>
<dbReference type="RefSeq" id="WP_307261507.1">
    <property type="nucleotide sequence ID" value="NZ_JAUSVL010000001.1"/>
</dbReference>
<dbReference type="InterPro" id="IPR045584">
    <property type="entry name" value="Pilin-like"/>
</dbReference>